<evidence type="ECO:0000313" key="4">
    <source>
        <dbReference type="EMBL" id="MDQ0290289.1"/>
    </source>
</evidence>
<reference evidence="4" key="1">
    <citation type="submission" date="2023-07" db="EMBL/GenBank/DDBJ databases">
        <title>Genomic Encyclopedia of Type Strains, Phase IV (KMG-IV): sequencing the most valuable type-strain genomes for metagenomic binning, comparative biology and taxonomic classification.</title>
        <authorList>
            <person name="Goeker M."/>
        </authorList>
    </citation>
    <scope>NUCLEOTIDE SEQUENCE</scope>
    <source>
        <strain evidence="4">DSM 24202</strain>
    </source>
</reference>
<dbReference type="GO" id="GO:0070929">
    <property type="term" value="P:trans-translation"/>
    <property type="evidence" value="ECO:0007669"/>
    <property type="project" value="UniProtKB-UniRule"/>
</dbReference>
<dbReference type="PANTHER" id="PTHR30308:SF2">
    <property type="entry name" value="SSRA-BINDING PROTEIN"/>
    <property type="match status" value="1"/>
</dbReference>
<evidence type="ECO:0000256" key="1">
    <source>
        <dbReference type="ARBA" id="ARBA00022490"/>
    </source>
</evidence>
<dbReference type="GO" id="GO:0070930">
    <property type="term" value="P:trans-translation-dependent protein tagging"/>
    <property type="evidence" value="ECO:0007669"/>
    <property type="project" value="TreeGrafter"/>
</dbReference>
<dbReference type="GO" id="GO:0005829">
    <property type="term" value="C:cytosol"/>
    <property type="evidence" value="ECO:0007669"/>
    <property type="project" value="TreeGrafter"/>
</dbReference>
<proteinExistence type="inferred from homology"/>
<keyword evidence="5" id="KW-1185">Reference proteome</keyword>
<dbReference type="AlphaFoldDB" id="A0AAE4ANG7"/>
<gene>
    <name evidence="3" type="primary">smpB</name>
    <name evidence="4" type="ORF">J3R75_002396</name>
</gene>
<dbReference type="InterPro" id="IPR023620">
    <property type="entry name" value="SmpB"/>
</dbReference>
<dbReference type="NCBIfam" id="TIGR00086">
    <property type="entry name" value="smpB"/>
    <property type="match status" value="1"/>
</dbReference>
<evidence type="ECO:0000256" key="2">
    <source>
        <dbReference type="ARBA" id="ARBA00022884"/>
    </source>
</evidence>
<dbReference type="Gene3D" id="2.40.280.10">
    <property type="match status" value="1"/>
</dbReference>
<dbReference type="CDD" id="cd09294">
    <property type="entry name" value="SmpB"/>
    <property type="match status" value="1"/>
</dbReference>
<dbReference type="EMBL" id="JAUSVL010000001">
    <property type="protein sequence ID" value="MDQ0290289.1"/>
    <property type="molecule type" value="Genomic_DNA"/>
</dbReference>
<comment type="function">
    <text evidence="3">Required for rescue of stalled ribosomes mediated by trans-translation. Binds to transfer-messenger RNA (tmRNA), required for stable association of tmRNA with ribosomes. tmRNA and SmpB together mimic tRNA shape, replacing the anticodon stem-loop with SmpB. tmRNA is encoded by the ssrA gene; the 2 termini fold to resemble tRNA(Ala) and it encodes a 'tag peptide', a short internal open reading frame. During trans-translation Ala-aminoacylated tmRNA acts like a tRNA, entering the A-site of stalled ribosomes, displacing the stalled mRNA. The ribosome then switches to translate the ORF on the tmRNA; the nascent peptide is terminated with the 'tag peptide' encoded by the tmRNA and targeted for degradation. The ribosome is freed to recommence translation, which seems to be the essential function of trans-translation.</text>
</comment>
<dbReference type="RefSeq" id="WP_307261729.1">
    <property type="nucleotide sequence ID" value="NZ_JAUSVL010000001.1"/>
</dbReference>
<keyword evidence="2 3" id="KW-0694">RNA-binding</keyword>
<evidence type="ECO:0000256" key="3">
    <source>
        <dbReference type="HAMAP-Rule" id="MF_00023"/>
    </source>
</evidence>
<comment type="similarity">
    <text evidence="3">Belongs to the SmpB family.</text>
</comment>
<name>A0AAE4ANG7_9BACT</name>
<dbReference type="HAMAP" id="MF_00023">
    <property type="entry name" value="SmpB"/>
    <property type="match status" value="1"/>
</dbReference>
<dbReference type="NCBIfam" id="NF003843">
    <property type="entry name" value="PRK05422.1"/>
    <property type="match status" value="1"/>
</dbReference>
<dbReference type="Proteomes" id="UP001238163">
    <property type="component" value="Unassembled WGS sequence"/>
</dbReference>
<dbReference type="InterPro" id="IPR000037">
    <property type="entry name" value="SsrA-bd_prot"/>
</dbReference>
<sequence length="149" mass="17098">MKNIIQNKKARHDYAVLEHFEAGIELTGTEVKSCRAGGVSLTDAYAAVQDGQLLLQSAHIAPYEQGNRNNHQPRRTRRLLMHKREILRLKKSVESKGLTLVPLSMYFNDKGKVKVELALCRGKNVHDKREAIKKRTDDREIRRVISARR</sequence>
<dbReference type="PANTHER" id="PTHR30308">
    <property type="entry name" value="TMRNA-BINDING COMPONENT OF TRANS-TRANSLATION TAGGING COMPLEX"/>
    <property type="match status" value="1"/>
</dbReference>
<organism evidence="4 5">
    <name type="scientific">Oligosphaera ethanolica</name>
    <dbReference type="NCBI Taxonomy" id="760260"/>
    <lineage>
        <taxon>Bacteria</taxon>
        <taxon>Pseudomonadati</taxon>
        <taxon>Lentisphaerota</taxon>
        <taxon>Oligosphaeria</taxon>
        <taxon>Oligosphaerales</taxon>
        <taxon>Oligosphaeraceae</taxon>
        <taxon>Oligosphaera</taxon>
    </lineage>
</organism>
<protein>
    <recommendedName>
        <fullName evidence="3">SsrA-binding protein</fullName>
    </recommendedName>
    <alternativeName>
        <fullName evidence="3">Small protein B</fullName>
    </alternativeName>
</protein>
<accession>A0AAE4ANG7</accession>
<comment type="caution">
    <text evidence="4">The sequence shown here is derived from an EMBL/GenBank/DDBJ whole genome shotgun (WGS) entry which is preliminary data.</text>
</comment>
<evidence type="ECO:0000313" key="5">
    <source>
        <dbReference type="Proteomes" id="UP001238163"/>
    </source>
</evidence>
<dbReference type="SUPFAM" id="SSF74982">
    <property type="entry name" value="Small protein B (SmpB)"/>
    <property type="match status" value="1"/>
</dbReference>
<comment type="subcellular location">
    <subcellularLocation>
        <location evidence="3">Cytoplasm</location>
    </subcellularLocation>
    <text evidence="3">The tmRNA-SmpB complex associates with stalled 70S ribosomes.</text>
</comment>
<dbReference type="Pfam" id="PF01668">
    <property type="entry name" value="SmpB"/>
    <property type="match status" value="1"/>
</dbReference>
<dbReference type="GO" id="GO:0003723">
    <property type="term" value="F:RNA binding"/>
    <property type="evidence" value="ECO:0007669"/>
    <property type="project" value="UniProtKB-UniRule"/>
</dbReference>
<keyword evidence="1 3" id="KW-0963">Cytoplasm</keyword>